<evidence type="ECO:0000313" key="2">
    <source>
        <dbReference type="EMBL" id="TNN29795.1"/>
    </source>
</evidence>
<evidence type="ECO:0000256" key="1">
    <source>
        <dbReference type="SAM" id="MobiDB-lite"/>
    </source>
</evidence>
<reference evidence="2 3" key="1">
    <citation type="submission" date="2019-03" db="EMBL/GenBank/DDBJ databases">
        <title>First draft genome of Liparis tanakae, snailfish: a comprehensive survey of snailfish specific genes.</title>
        <authorList>
            <person name="Kim W."/>
            <person name="Song I."/>
            <person name="Jeong J.-H."/>
            <person name="Kim D."/>
            <person name="Kim S."/>
            <person name="Ryu S."/>
            <person name="Song J.Y."/>
            <person name="Lee S.K."/>
        </authorList>
    </citation>
    <scope>NUCLEOTIDE SEQUENCE [LARGE SCALE GENOMIC DNA]</scope>
    <source>
        <tissue evidence="2">Muscle</tissue>
    </source>
</reference>
<comment type="caution">
    <text evidence="2">The sequence shown here is derived from an EMBL/GenBank/DDBJ whole genome shotgun (WGS) entry which is preliminary data.</text>
</comment>
<gene>
    <name evidence="2" type="ORF">EYF80_060057</name>
</gene>
<organism evidence="2 3">
    <name type="scientific">Liparis tanakae</name>
    <name type="common">Tanaka's snailfish</name>
    <dbReference type="NCBI Taxonomy" id="230148"/>
    <lineage>
        <taxon>Eukaryota</taxon>
        <taxon>Metazoa</taxon>
        <taxon>Chordata</taxon>
        <taxon>Craniata</taxon>
        <taxon>Vertebrata</taxon>
        <taxon>Euteleostomi</taxon>
        <taxon>Actinopterygii</taxon>
        <taxon>Neopterygii</taxon>
        <taxon>Teleostei</taxon>
        <taxon>Neoteleostei</taxon>
        <taxon>Acanthomorphata</taxon>
        <taxon>Eupercaria</taxon>
        <taxon>Perciformes</taxon>
        <taxon>Cottioidei</taxon>
        <taxon>Cottales</taxon>
        <taxon>Liparidae</taxon>
        <taxon>Liparis</taxon>
    </lineage>
</organism>
<name>A0A4Z2ELZ8_9TELE</name>
<keyword evidence="3" id="KW-1185">Reference proteome</keyword>
<evidence type="ECO:0000313" key="3">
    <source>
        <dbReference type="Proteomes" id="UP000314294"/>
    </source>
</evidence>
<feature type="compositionally biased region" description="Low complexity" evidence="1">
    <location>
        <begin position="26"/>
        <end position="36"/>
    </location>
</feature>
<proteinExistence type="predicted"/>
<dbReference type="AlphaFoldDB" id="A0A4Z2ELZ8"/>
<sequence length="65" mass="7308">MEQTKAIILHRPRTATDSKIKRARSSSEMSSNRLNSSAVVKYSRMDVSARAPAPEKRPALNFYSL</sequence>
<feature type="region of interest" description="Disordered" evidence="1">
    <location>
        <begin position="1"/>
        <end position="36"/>
    </location>
</feature>
<dbReference type="EMBL" id="SRLO01005194">
    <property type="protein sequence ID" value="TNN29795.1"/>
    <property type="molecule type" value="Genomic_DNA"/>
</dbReference>
<dbReference type="Proteomes" id="UP000314294">
    <property type="component" value="Unassembled WGS sequence"/>
</dbReference>
<protein>
    <submittedName>
        <fullName evidence="2">Uncharacterized protein</fullName>
    </submittedName>
</protein>
<accession>A0A4Z2ELZ8</accession>